<dbReference type="AlphaFoldDB" id="A0A7K4JBQ9"/>
<keyword evidence="3" id="KW-1185">Reference proteome</keyword>
<dbReference type="OrthoDB" id="9941526at2759"/>
<sequence length="80" mass="8621">ETFQQRTPAPFSTSSCDAFISPNALNLSSFTKLMKKLQEIHPAASRGKIVAALLEVKKNNKGVLSGLSISSIMERTSAIL</sequence>
<organism evidence="2 3">
    <name type="scientific">Geococcyx californianus</name>
    <name type="common">Greater roadrunner</name>
    <name type="synonym">Saurothera californiana</name>
    <dbReference type="NCBI Taxonomy" id="8947"/>
    <lineage>
        <taxon>Eukaryota</taxon>
        <taxon>Metazoa</taxon>
        <taxon>Chordata</taxon>
        <taxon>Craniata</taxon>
        <taxon>Vertebrata</taxon>
        <taxon>Euteleostomi</taxon>
        <taxon>Archelosauria</taxon>
        <taxon>Archosauria</taxon>
        <taxon>Dinosauria</taxon>
        <taxon>Saurischia</taxon>
        <taxon>Theropoda</taxon>
        <taxon>Coelurosauria</taxon>
        <taxon>Aves</taxon>
        <taxon>Neognathae</taxon>
        <taxon>Neoaves</taxon>
        <taxon>Otidimorphae</taxon>
        <taxon>Cuculiformes</taxon>
        <taxon>Neomorphidae</taxon>
        <taxon>Geococcyx</taxon>
    </lineage>
</organism>
<name>A0A7K4JBQ9_GEOCA</name>
<dbReference type="EMBL" id="VWPV01018963">
    <property type="protein sequence ID" value="NWH62357.1"/>
    <property type="molecule type" value="Genomic_DNA"/>
</dbReference>
<reference evidence="2 3" key="1">
    <citation type="submission" date="2019-09" db="EMBL/GenBank/DDBJ databases">
        <title>Bird 10,000 Genomes (B10K) Project - Family phase.</title>
        <authorList>
            <person name="Zhang G."/>
        </authorList>
    </citation>
    <scope>NUCLEOTIDE SEQUENCE [LARGE SCALE GENOMIC DNA]</scope>
    <source>
        <strain evidence="2">B10K-CU-031-07</strain>
        <tissue evidence="2">Muscle</tissue>
    </source>
</reference>
<evidence type="ECO:0000313" key="3">
    <source>
        <dbReference type="Proteomes" id="UP000531151"/>
    </source>
</evidence>
<dbReference type="InterPro" id="IPR056870">
    <property type="entry name" value="TTC3/DZIP3/RBM44-like_helical"/>
</dbReference>
<accession>A0A7K4JBQ9</accession>
<protein>
    <submittedName>
        <fullName evidence="2">RBM44 protein</fullName>
    </submittedName>
</protein>
<dbReference type="PANTHER" id="PTHR17550">
    <property type="entry name" value="E3 UBIQUITIN-PROTEIN LIGASE TTC3"/>
    <property type="match status" value="1"/>
</dbReference>
<gene>
    <name evidence="2" type="primary">Rbm44</name>
    <name evidence="2" type="ORF">GEOCAL_R10165</name>
</gene>
<proteinExistence type="predicted"/>
<evidence type="ECO:0000313" key="2">
    <source>
        <dbReference type="EMBL" id="NWH62357.1"/>
    </source>
</evidence>
<evidence type="ECO:0000259" key="1">
    <source>
        <dbReference type="Pfam" id="PF24905"/>
    </source>
</evidence>
<dbReference type="Proteomes" id="UP000531151">
    <property type="component" value="Unassembled WGS sequence"/>
</dbReference>
<feature type="non-terminal residue" evidence="2">
    <location>
        <position position="80"/>
    </location>
</feature>
<comment type="caution">
    <text evidence="2">The sequence shown here is derived from an EMBL/GenBank/DDBJ whole genome shotgun (WGS) entry which is preliminary data.</text>
</comment>
<feature type="domain" description="TTC3/DZIP3/RBM44-like helical" evidence="1">
    <location>
        <begin position="29"/>
        <end position="77"/>
    </location>
</feature>
<feature type="non-terminal residue" evidence="2">
    <location>
        <position position="1"/>
    </location>
</feature>
<dbReference type="PANTHER" id="PTHR17550:SF7">
    <property type="entry name" value="RNA-BINDING PROTEIN 44"/>
    <property type="match status" value="1"/>
</dbReference>
<dbReference type="Pfam" id="PF24905">
    <property type="entry name" value="TTC3_9th"/>
    <property type="match status" value="1"/>
</dbReference>